<feature type="transmembrane region" description="Helical" evidence="1">
    <location>
        <begin position="12"/>
        <end position="30"/>
    </location>
</feature>
<proteinExistence type="predicted"/>
<dbReference type="Proteomes" id="UP000291380">
    <property type="component" value="Unassembled WGS sequence"/>
</dbReference>
<dbReference type="AlphaFoldDB" id="A0A4R0EMB9"/>
<sequence>MFEIINISLSQKIWCVSLILSCGWITSYYYQQIIKHPFDTNIAIGSILMGCSVYVFLFLIYGWHPQLAVLAGIIGGIGFSYRAT</sequence>
<evidence type="ECO:0000256" key="1">
    <source>
        <dbReference type="SAM" id="Phobius"/>
    </source>
</evidence>
<comment type="caution">
    <text evidence="2">The sequence shown here is derived from an EMBL/GenBank/DDBJ whole genome shotgun (WGS) entry which is preliminary data.</text>
</comment>
<dbReference type="RefSeq" id="WP_131271232.1">
    <property type="nucleotide sequence ID" value="NZ_SJOA01000009.1"/>
</dbReference>
<organism evidence="2 3">
    <name type="scientific">Acinetobacter terrae</name>
    <dbReference type="NCBI Taxonomy" id="2731247"/>
    <lineage>
        <taxon>Bacteria</taxon>
        <taxon>Pseudomonadati</taxon>
        <taxon>Pseudomonadota</taxon>
        <taxon>Gammaproteobacteria</taxon>
        <taxon>Moraxellales</taxon>
        <taxon>Moraxellaceae</taxon>
        <taxon>Acinetobacter</taxon>
        <taxon>Acinetobacter Taxon 24</taxon>
    </lineage>
</organism>
<keyword evidence="1" id="KW-0472">Membrane</keyword>
<keyword evidence="1" id="KW-1133">Transmembrane helix</keyword>
<evidence type="ECO:0000313" key="2">
    <source>
        <dbReference type="EMBL" id="TCB59068.1"/>
    </source>
</evidence>
<reference evidence="2 3" key="1">
    <citation type="submission" date="2019-02" db="EMBL/GenBank/DDBJ databases">
        <title>High diversity of culturable Acinetobacter species in natural soil and water ecosystems.</title>
        <authorList>
            <person name="Radolfova-Krizova L."/>
            <person name="Nemec A."/>
        </authorList>
    </citation>
    <scope>NUCLEOTIDE SEQUENCE [LARGE SCALE GENOMIC DNA]</scope>
    <source>
        <strain evidence="2 3">ANC 4281</strain>
    </source>
</reference>
<name>A0A4R0EMB9_9GAMM</name>
<accession>A0A4R0EMB9</accession>
<keyword evidence="1" id="KW-0812">Transmembrane</keyword>
<dbReference type="OrthoDB" id="6708572at2"/>
<gene>
    <name evidence="2" type="ORF">E0H85_08605</name>
</gene>
<evidence type="ECO:0000313" key="3">
    <source>
        <dbReference type="Proteomes" id="UP000291380"/>
    </source>
</evidence>
<protein>
    <submittedName>
        <fullName evidence="2">Uncharacterized protein</fullName>
    </submittedName>
</protein>
<feature type="transmembrane region" description="Helical" evidence="1">
    <location>
        <begin position="42"/>
        <end position="60"/>
    </location>
</feature>
<dbReference type="EMBL" id="SJOA01000009">
    <property type="protein sequence ID" value="TCB59068.1"/>
    <property type="molecule type" value="Genomic_DNA"/>
</dbReference>